<protein>
    <recommendedName>
        <fullName evidence="3">SRR1-like domain-containing protein</fullName>
    </recommendedName>
</protein>
<proteinExistence type="inferred from homology"/>
<dbReference type="PANTHER" id="PTHR28626">
    <property type="entry name" value="SRR1-LIKE PROTEIN"/>
    <property type="match status" value="1"/>
</dbReference>
<dbReference type="Pfam" id="PF07985">
    <property type="entry name" value="SRR1"/>
    <property type="match status" value="1"/>
</dbReference>
<organism evidence="4 5">
    <name type="scientific">Aphanomyces euteiches</name>
    <dbReference type="NCBI Taxonomy" id="100861"/>
    <lineage>
        <taxon>Eukaryota</taxon>
        <taxon>Sar</taxon>
        <taxon>Stramenopiles</taxon>
        <taxon>Oomycota</taxon>
        <taxon>Saprolegniomycetes</taxon>
        <taxon>Saprolegniales</taxon>
        <taxon>Verrucalvaceae</taxon>
        <taxon>Aphanomyces</taxon>
    </lineage>
</organism>
<feature type="region of interest" description="Disordered" evidence="2">
    <location>
        <begin position="1"/>
        <end position="27"/>
    </location>
</feature>
<reference evidence="4 5" key="1">
    <citation type="submission" date="2019-07" db="EMBL/GenBank/DDBJ databases">
        <title>Genomics analysis of Aphanomyces spp. identifies a new class of oomycete effector associated with host adaptation.</title>
        <authorList>
            <person name="Gaulin E."/>
        </authorList>
    </citation>
    <scope>NUCLEOTIDE SEQUENCE [LARGE SCALE GENOMIC DNA]</scope>
    <source>
        <strain evidence="4 5">ATCC 201684</strain>
    </source>
</reference>
<evidence type="ECO:0000313" key="4">
    <source>
        <dbReference type="EMBL" id="KAF0737240.1"/>
    </source>
</evidence>
<feature type="domain" description="SRR1-like" evidence="3">
    <location>
        <begin position="86"/>
        <end position="256"/>
    </location>
</feature>
<comment type="similarity">
    <text evidence="1">Belongs to the SRR1 family.</text>
</comment>
<dbReference type="GO" id="GO:0005737">
    <property type="term" value="C:cytoplasm"/>
    <property type="evidence" value="ECO:0007669"/>
    <property type="project" value="TreeGrafter"/>
</dbReference>
<evidence type="ECO:0000259" key="3">
    <source>
        <dbReference type="Pfam" id="PF07985"/>
    </source>
</evidence>
<evidence type="ECO:0000256" key="2">
    <source>
        <dbReference type="SAM" id="MobiDB-lite"/>
    </source>
</evidence>
<dbReference type="VEuPathDB" id="FungiDB:AeMF1_011143"/>
<accession>A0A6G0XAX7</accession>
<comment type="caution">
    <text evidence="4">The sequence shown here is derived from an EMBL/GenBank/DDBJ whole genome shotgun (WGS) entry which is preliminary data.</text>
</comment>
<dbReference type="Proteomes" id="UP000481153">
    <property type="component" value="Unassembled WGS sequence"/>
</dbReference>
<dbReference type="InterPro" id="IPR040044">
    <property type="entry name" value="SRR1L"/>
</dbReference>
<evidence type="ECO:0000313" key="5">
    <source>
        <dbReference type="Proteomes" id="UP000481153"/>
    </source>
</evidence>
<keyword evidence="5" id="KW-1185">Reference proteome</keyword>
<dbReference type="AlphaFoldDB" id="A0A6G0XAX7"/>
<dbReference type="InterPro" id="IPR012942">
    <property type="entry name" value="SRR1-like"/>
</dbReference>
<evidence type="ECO:0000256" key="1">
    <source>
        <dbReference type="ARBA" id="ARBA00009856"/>
    </source>
</evidence>
<dbReference type="PANTHER" id="PTHR28626:SF3">
    <property type="entry name" value="SRR1-LIKE PROTEIN"/>
    <property type="match status" value="1"/>
</dbReference>
<dbReference type="EMBL" id="VJMJ01000084">
    <property type="protein sequence ID" value="KAF0737240.1"/>
    <property type="molecule type" value="Genomic_DNA"/>
</dbReference>
<name>A0A6G0XAX7_9STRA</name>
<feature type="compositionally biased region" description="Basic residues" evidence="2">
    <location>
        <begin position="12"/>
        <end position="22"/>
    </location>
</feature>
<gene>
    <name evidence="4" type="ORF">Ae201684_006417</name>
</gene>
<sequence length="288" mass="32383">MATDEQWTFVGRKGKGSRKTPLKHGNEDKTTEVSFTYKQNMKRRSKEAHPNAAANLVEKVQRIQDLMRLSPFYVTLVDVIAAQLGESSSSVFQLVCYGLGSFTSTNAAYQLACAALICEWLMNHETIQLQHACLYDPIMTSDDSEVAKAMGFEVLGTNEQGQRKAELRTLFFMPHCGKKLYQNVLLSNWGVQLEQILILGNSFAAYDDRVVAAADRRASIFSALVPYLREISVGKISKSWDEYVQYDAAFNDLSLHVFCQDLLQKAEQDGVFARSVDEFDEGTDEDLM</sequence>
<dbReference type="GO" id="GO:0005634">
    <property type="term" value="C:nucleus"/>
    <property type="evidence" value="ECO:0007669"/>
    <property type="project" value="TreeGrafter"/>
</dbReference>